<accession>A0A9D4VAF7</accession>
<evidence type="ECO:0000313" key="1">
    <source>
        <dbReference type="EMBL" id="KAI5082068.1"/>
    </source>
</evidence>
<dbReference type="EMBL" id="JABFUD020000003">
    <property type="protein sequence ID" value="KAI5082068.1"/>
    <property type="molecule type" value="Genomic_DNA"/>
</dbReference>
<name>A0A9D4VAF7_ADICA</name>
<sequence>MWRPRHSGEVDLHARQASQDLWQGAVLMGRGWSLDCPDLLSRLSSPLRGITFMAAWFGTWPVLLAEGVYLSTSRICSFDVVWVALYRCMGVGAYLLWWHRRTSWVKGTMGPAPPLSCSALWHASVEGGSILSRGTVFCRGWLPVQPMNSLWIWVDGGFASVVGDGWLPCQLEYFLEW</sequence>
<reference evidence="1" key="1">
    <citation type="submission" date="2021-01" db="EMBL/GenBank/DDBJ databases">
        <title>Adiantum capillus-veneris genome.</title>
        <authorList>
            <person name="Fang Y."/>
            <person name="Liao Q."/>
        </authorList>
    </citation>
    <scope>NUCLEOTIDE SEQUENCE</scope>
    <source>
        <strain evidence="1">H3</strain>
        <tissue evidence="1">Leaf</tissue>
    </source>
</reference>
<gene>
    <name evidence="1" type="ORF">GOP47_0001811</name>
</gene>
<keyword evidence="2" id="KW-1185">Reference proteome</keyword>
<comment type="caution">
    <text evidence="1">The sequence shown here is derived from an EMBL/GenBank/DDBJ whole genome shotgun (WGS) entry which is preliminary data.</text>
</comment>
<dbReference type="AlphaFoldDB" id="A0A9D4VAF7"/>
<protein>
    <submittedName>
        <fullName evidence="1">Uncharacterized protein</fullName>
    </submittedName>
</protein>
<proteinExistence type="predicted"/>
<organism evidence="1 2">
    <name type="scientific">Adiantum capillus-veneris</name>
    <name type="common">Maidenhair fern</name>
    <dbReference type="NCBI Taxonomy" id="13818"/>
    <lineage>
        <taxon>Eukaryota</taxon>
        <taxon>Viridiplantae</taxon>
        <taxon>Streptophyta</taxon>
        <taxon>Embryophyta</taxon>
        <taxon>Tracheophyta</taxon>
        <taxon>Polypodiopsida</taxon>
        <taxon>Polypodiidae</taxon>
        <taxon>Polypodiales</taxon>
        <taxon>Pteridineae</taxon>
        <taxon>Pteridaceae</taxon>
        <taxon>Vittarioideae</taxon>
        <taxon>Adiantum</taxon>
    </lineage>
</organism>
<dbReference type="Proteomes" id="UP000886520">
    <property type="component" value="Chromosome 2"/>
</dbReference>
<evidence type="ECO:0000313" key="2">
    <source>
        <dbReference type="Proteomes" id="UP000886520"/>
    </source>
</evidence>